<dbReference type="EMBL" id="MN739234">
    <property type="protein sequence ID" value="QHS94846.1"/>
    <property type="molecule type" value="Genomic_DNA"/>
</dbReference>
<dbReference type="CDD" id="cd02248">
    <property type="entry name" value="Peptidase_C1A"/>
    <property type="match status" value="1"/>
</dbReference>
<reference evidence="5" key="1">
    <citation type="journal article" date="2020" name="Nature">
        <title>Giant virus diversity and host interactions through global metagenomics.</title>
        <authorList>
            <person name="Schulz F."/>
            <person name="Roux S."/>
            <person name="Paez-Espino D."/>
            <person name="Jungbluth S."/>
            <person name="Walsh D.A."/>
            <person name="Denef V.J."/>
            <person name="McMahon K.D."/>
            <person name="Konstantinidis K.T."/>
            <person name="Eloe-Fadrosh E.A."/>
            <person name="Kyrpides N.C."/>
            <person name="Woyke T."/>
        </authorList>
    </citation>
    <scope>NUCLEOTIDE SEQUENCE</scope>
    <source>
        <strain evidence="5">GVMAG-M-3300018428-16</strain>
    </source>
</reference>
<comment type="similarity">
    <text evidence="1">Belongs to the peptidase C1 family.</text>
</comment>
<sequence>MRFTGIIFLLFSAVANANLFDRFENWLHEHGYHKDETRYDMFENWRLNDEYINDVNSRNLTYTLGHNKYSGMSSDEFGEFMGFRRNSELLQSRESNLRKELDISYGDSINWVEKGAVTPVKDQGQCGSCWSFSTTGALEGIYYIENKDLVSFSEQELVDCDKLGNGGKDHGCNGGLMDNAFSWIIDHKGLCSEKDYSYFSGTTKDRGECKSSECTNVKGSDIKHFNDVPPSSDDAMMTALYQQPVSIAIQADQKDFQLYKSGVFTSSCGTNLDHGVLAVGYGSEGGEDYYLVKNSWSSTWGDGGYIKLGRGKQYNNGKGQCGMLLQASYPSY</sequence>
<dbReference type="InterPro" id="IPR013128">
    <property type="entry name" value="Peptidase_C1A"/>
</dbReference>
<protein>
    <recommendedName>
        <fullName evidence="6">Peptidase C1A papain C-terminal domain-containing protein</fullName>
    </recommendedName>
</protein>
<evidence type="ECO:0000313" key="5">
    <source>
        <dbReference type="EMBL" id="QHS94846.1"/>
    </source>
</evidence>
<dbReference type="SMART" id="SM00645">
    <property type="entry name" value="Pept_C1"/>
    <property type="match status" value="1"/>
</dbReference>
<name>A0A6C0BRL7_9ZZZZ</name>
<dbReference type="InterPro" id="IPR000169">
    <property type="entry name" value="Pept_cys_AS"/>
</dbReference>
<dbReference type="InterPro" id="IPR039417">
    <property type="entry name" value="Peptidase_C1A_papain-like"/>
</dbReference>
<dbReference type="FunFam" id="3.90.70.10:FF:000332">
    <property type="entry name" value="Cathepsin L1"/>
    <property type="match status" value="1"/>
</dbReference>
<dbReference type="GO" id="GO:0008234">
    <property type="term" value="F:cysteine-type peptidase activity"/>
    <property type="evidence" value="ECO:0007669"/>
    <property type="project" value="InterPro"/>
</dbReference>
<dbReference type="GO" id="GO:0006508">
    <property type="term" value="P:proteolysis"/>
    <property type="evidence" value="ECO:0007669"/>
    <property type="project" value="InterPro"/>
</dbReference>
<dbReference type="Pfam" id="PF08246">
    <property type="entry name" value="Inhibitor_I29"/>
    <property type="match status" value="1"/>
</dbReference>
<dbReference type="SMART" id="SM00848">
    <property type="entry name" value="Inhibitor_I29"/>
    <property type="match status" value="1"/>
</dbReference>
<evidence type="ECO:0000259" key="3">
    <source>
        <dbReference type="SMART" id="SM00645"/>
    </source>
</evidence>
<dbReference type="AlphaFoldDB" id="A0A6C0BRL7"/>
<dbReference type="PRINTS" id="PR00705">
    <property type="entry name" value="PAPAIN"/>
</dbReference>
<dbReference type="PROSITE" id="PS00639">
    <property type="entry name" value="THIOL_PROTEASE_HIS"/>
    <property type="match status" value="1"/>
</dbReference>
<dbReference type="InterPro" id="IPR013201">
    <property type="entry name" value="Prot_inhib_I29"/>
</dbReference>
<dbReference type="PANTHER" id="PTHR12411">
    <property type="entry name" value="CYSTEINE PROTEASE FAMILY C1-RELATED"/>
    <property type="match status" value="1"/>
</dbReference>
<evidence type="ECO:0000259" key="4">
    <source>
        <dbReference type="SMART" id="SM00848"/>
    </source>
</evidence>
<dbReference type="Pfam" id="PF00112">
    <property type="entry name" value="Peptidase_C1"/>
    <property type="match status" value="1"/>
</dbReference>
<organism evidence="5">
    <name type="scientific">viral metagenome</name>
    <dbReference type="NCBI Taxonomy" id="1070528"/>
    <lineage>
        <taxon>unclassified sequences</taxon>
        <taxon>metagenomes</taxon>
        <taxon>organismal metagenomes</taxon>
    </lineage>
</organism>
<keyword evidence="2" id="KW-1015">Disulfide bond</keyword>
<accession>A0A6C0BRL7</accession>
<evidence type="ECO:0000256" key="1">
    <source>
        <dbReference type="ARBA" id="ARBA00008455"/>
    </source>
</evidence>
<dbReference type="Gene3D" id="3.90.70.10">
    <property type="entry name" value="Cysteine proteinases"/>
    <property type="match status" value="1"/>
</dbReference>
<evidence type="ECO:0000256" key="2">
    <source>
        <dbReference type="ARBA" id="ARBA00023157"/>
    </source>
</evidence>
<dbReference type="InterPro" id="IPR025660">
    <property type="entry name" value="Pept_his_AS"/>
</dbReference>
<dbReference type="PROSITE" id="PS00139">
    <property type="entry name" value="THIOL_PROTEASE_CYS"/>
    <property type="match status" value="1"/>
</dbReference>
<dbReference type="SUPFAM" id="SSF54001">
    <property type="entry name" value="Cysteine proteinases"/>
    <property type="match status" value="1"/>
</dbReference>
<proteinExistence type="inferred from homology"/>
<feature type="domain" description="Peptidase C1A papain C-terminal" evidence="3">
    <location>
        <begin position="105"/>
        <end position="331"/>
    </location>
</feature>
<dbReference type="InterPro" id="IPR038765">
    <property type="entry name" value="Papain-like_cys_pep_sf"/>
</dbReference>
<evidence type="ECO:0008006" key="6">
    <source>
        <dbReference type="Google" id="ProtNLM"/>
    </source>
</evidence>
<dbReference type="InterPro" id="IPR000668">
    <property type="entry name" value="Peptidase_C1A_C"/>
</dbReference>
<feature type="domain" description="Cathepsin propeptide inhibitor" evidence="4">
    <location>
        <begin position="23"/>
        <end position="77"/>
    </location>
</feature>